<dbReference type="EMBL" id="JXQK01000088">
    <property type="protein sequence ID" value="KIP60051.1"/>
    <property type="molecule type" value="Genomic_DNA"/>
</dbReference>
<gene>
    <name evidence="1" type="ORF">ST44_11905</name>
</gene>
<protein>
    <submittedName>
        <fullName evidence="1">Uncharacterized protein</fullName>
    </submittedName>
</protein>
<evidence type="ECO:0000313" key="2">
    <source>
        <dbReference type="Proteomes" id="UP000032046"/>
    </source>
</evidence>
<accession>A0A0D0IR12</accession>
<reference evidence="1 2" key="1">
    <citation type="submission" date="2015-01" db="EMBL/GenBank/DDBJ databases">
        <title>Comparative genomics of non-oral Prevotella species.</title>
        <authorList>
            <person name="Accetto T."/>
            <person name="Nograsek B."/>
            <person name="Avgustin G."/>
        </authorList>
    </citation>
    <scope>NUCLEOTIDE SEQUENCE [LARGE SCALE GENOMIC DNA]</scope>
    <source>
        <strain evidence="1 2">P5-119</strain>
    </source>
</reference>
<dbReference type="Proteomes" id="UP000032046">
    <property type="component" value="Unassembled WGS sequence"/>
</dbReference>
<sequence length="98" mass="11176">MIFPADFSPLSVSPEGEMQVTLVLISDKRICNTRSWKMEDFGHERKRKCAQVGQRAYPCWATCLPHLGKVRAQKRDKTRLKATVNGEEWQVPDAGTKD</sequence>
<evidence type="ECO:0000313" key="1">
    <source>
        <dbReference type="EMBL" id="KIP60051.1"/>
    </source>
</evidence>
<proteinExistence type="predicted"/>
<organism evidence="1 2">
    <name type="scientific">Prevotella pectinovora</name>
    <dbReference type="NCBI Taxonomy" id="1602169"/>
    <lineage>
        <taxon>Bacteria</taxon>
        <taxon>Pseudomonadati</taxon>
        <taxon>Bacteroidota</taxon>
        <taxon>Bacteroidia</taxon>
        <taxon>Bacteroidales</taxon>
        <taxon>Prevotellaceae</taxon>
        <taxon>Prevotella</taxon>
    </lineage>
</organism>
<comment type="caution">
    <text evidence="1">The sequence shown here is derived from an EMBL/GenBank/DDBJ whole genome shotgun (WGS) entry which is preliminary data.</text>
</comment>
<dbReference type="AlphaFoldDB" id="A0A0D0IR12"/>
<keyword evidence="2" id="KW-1185">Reference proteome</keyword>
<name>A0A0D0IR12_9BACT</name>